<keyword evidence="10 11" id="KW-0456">Lyase</keyword>
<protein>
    <recommendedName>
        <fullName evidence="5 11">Indole-3-glycerol phosphate synthase</fullName>
        <shortName evidence="11">IGPS</shortName>
        <ecNumber evidence="4 11">4.1.1.48</ecNumber>
    </recommendedName>
</protein>
<evidence type="ECO:0000256" key="7">
    <source>
        <dbReference type="ARBA" id="ARBA00022793"/>
    </source>
</evidence>
<keyword evidence="8 11" id="KW-0822">Tryptophan biosynthesis</keyword>
<gene>
    <name evidence="11" type="primary">trpC</name>
    <name evidence="13" type="ORF">WOA13_04055</name>
</gene>
<comment type="similarity">
    <text evidence="3 11">Belongs to the TrpC family.</text>
</comment>
<keyword evidence="14" id="KW-1185">Reference proteome</keyword>
<evidence type="ECO:0000256" key="3">
    <source>
        <dbReference type="ARBA" id="ARBA00008737"/>
    </source>
</evidence>
<keyword evidence="6 11" id="KW-0028">Amino-acid biosynthesis</keyword>
<keyword evidence="9 11" id="KW-0057">Aromatic amino acid biosynthesis</keyword>
<comment type="pathway">
    <text evidence="2 11">Amino-acid biosynthesis; L-tryptophan biosynthesis; L-tryptophan from chorismate: step 4/5.</text>
</comment>
<evidence type="ECO:0000259" key="12">
    <source>
        <dbReference type="Pfam" id="PF00218"/>
    </source>
</evidence>
<dbReference type="Pfam" id="PF00218">
    <property type="entry name" value="IGPS"/>
    <property type="match status" value="1"/>
</dbReference>
<evidence type="ECO:0000256" key="1">
    <source>
        <dbReference type="ARBA" id="ARBA00001633"/>
    </source>
</evidence>
<dbReference type="PROSITE" id="PS00614">
    <property type="entry name" value="IGPS"/>
    <property type="match status" value="1"/>
</dbReference>
<dbReference type="InterPro" id="IPR013798">
    <property type="entry name" value="Indole-3-glycerol_P_synth_dom"/>
</dbReference>
<keyword evidence="7 11" id="KW-0210">Decarboxylase</keyword>
<dbReference type="Gene3D" id="3.20.20.70">
    <property type="entry name" value="Aldolase class I"/>
    <property type="match status" value="1"/>
</dbReference>
<accession>A0ABU9KRJ2</accession>
<dbReference type="EMBL" id="JBCAUS010000002">
    <property type="protein sequence ID" value="MEL4305014.1"/>
    <property type="molecule type" value="Genomic_DNA"/>
</dbReference>
<reference evidence="13 14" key="1">
    <citation type="submission" date="2024-04" db="EMBL/GenBank/DDBJ databases">
        <title>Methanococcoides sp. LMO-2.</title>
        <authorList>
            <person name="Liang L."/>
        </authorList>
    </citation>
    <scope>NUCLEOTIDE SEQUENCE [LARGE SCALE GENOMIC DNA]</scope>
    <source>
        <strain evidence="13 14">LMO-2</strain>
    </source>
</reference>
<dbReference type="Proteomes" id="UP001396646">
    <property type="component" value="Unassembled WGS sequence"/>
</dbReference>
<evidence type="ECO:0000256" key="9">
    <source>
        <dbReference type="ARBA" id="ARBA00023141"/>
    </source>
</evidence>
<evidence type="ECO:0000256" key="8">
    <source>
        <dbReference type="ARBA" id="ARBA00022822"/>
    </source>
</evidence>
<dbReference type="InterPro" id="IPR011060">
    <property type="entry name" value="RibuloseP-bd_barrel"/>
</dbReference>
<dbReference type="InterPro" id="IPR045186">
    <property type="entry name" value="Indole-3-glycerol_P_synth"/>
</dbReference>
<comment type="catalytic activity">
    <reaction evidence="1 11">
        <text>1-(2-carboxyphenylamino)-1-deoxy-D-ribulose 5-phosphate + H(+) = (1S,2R)-1-C-(indol-3-yl)glycerol 3-phosphate + CO2 + H2O</text>
        <dbReference type="Rhea" id="RHEA:23476"/>
        <dbReference type="ChEBI" id="CHEBI:15377"/>
        <dbReference type="ChEBI" id="CHEBI:15378"/>
        <dbReference type="ChEBI" id="CHEBI:16526"/>
        <dbReference type="ChEBI" id="CHEBI:58613"/>
        <dbReference type="ChEBI" id="CHEBI:58866"/>
        <dbReference type="EC" id="4.1.1.48"/>
    </reaction>
</comment>
<proteinExistence type="inferred from homology"/>
<evidence type="ECO:0000313" key="13">
    <source>
        <dbReference type="EMBL" id="MEL4305014.1"/>
    </source>
</evidence>
<evidence type="ECO:0000256" key="6">
    <source>
        <dbReference type="ARBA" id="ARBA00022605"/>
    </source>
</evidence>
<dbReference type="InterPro" id="IPR001468">
    <property type="entry name" value="Indole-3-GlycerolPSynthase_CS"/>
</dbReference>
<sequence>MHSAIHEIVNSTEKRVKELHKMKSNEVLPISSAHDTARDTNTIINSILSKKQKGKAPIISEVKPASPSMKIRDIDPSEAKRIAVEMERAGVAAISVLTEPEFFDGTIDNLRSVRENVSIPVLRKDFIIDKAQFDEVKSDLILLIAGLLNEKLEEFILYARSKGFEPLVEVHNEEELLNALETSAKIIGINNRDLTTMIIDISTTEELIPLIKEHDRKSGTDHLIISESGVHTADDVRRMISAGADAILIGTSIVKNDDIYSKTKELVDALEPDTNDNEEEII</sequence>
<dbReference type="PANTHER" id="PTHR22854:SF2">
    <property type="entry name" value="INDOLE-3-GLYCEROL-PHOSPHATE SYNTHASE"/>
    <property type="match status" value="1"/>
</dbReference>
<evidence type="ECO:0000313" key="14">
    <source>
        <dbReference type="Proteomes" id="UP001396646"/>
    </source>
</evidence>
<evidence type="ECO:0000256" key="11">
    <source>
        <dbReference type="HAMAP-Rule" id="MF_00134"/>
    </source>
</evidence>
<dbReference type="RefSeq" id="WP_342126696.1">
    <property type="nucleotide sequence ID" value="NZ_JBCAUS010000002.1"/>
</dbReference>
<evidence type="ECO:0000256" key="2">
    <source>
        <dbReference type="ARBA" id="ARBA00004696"/>
    </source>
</evidence>
<dbReference type="PANTHER" id="PTHR22854">
    <property type="entry name" value="TRYPTOPHAN BIOSYNTHESIS PROTEIN"/>
    <property type="match status" value="1"/>
</dbReference>
<dbReference type="CDD" id="cd00331">
    <property type="entry name" value="IGPS"/>
    <property type="match status" value="1"/>
</dbReference>
<dbReference type="InterPro" id="IPR013785">
    <property type="entry name" value="Aldolase_TIM"/>
</dbReference>
<feature type="domain" description="Indole-3-glycerol phosphate synthase" evidence="12">
    <location>
        <begin position="7"/>
        <end position="266"/>
    </location>
</feature>
<organism evidence="13 14">
    <name type="scientific">Methanococcoides cohabitans</name>
    <dbReference type="NCBI Taxonomy" id="3136559"/>
    <lineage>
        <taxon>Archaea</taxon>
        <taxon>Methanobacteriati</taxon>
        <taxon>Methanobacteriota</taxon>
        <taxon>Stenosarchaea group</taxon>
        <taxon>Methanomicrobia</taxon>
        <taxon>Methanosarcinales</taxon>
        <taxon>Methanosarcinaceae</taxon>
        <taxon>Methanococcoides</taxon>
    </lineage>
</organism>
<dbReference type="EC" id="4.1.1.48" evidence="4 11"/>
<evidence type="ECO:0000256" key="10">
    <source>
        <dbReference type="ARBA" id="ARBA00023239"/>
    </source>
</evidence>
<name>A0ABU9KRJ2_9EURY</name>
<dbReference type="SUPFAM" id="SSF51366">
    <property type="entry name" value="Ribulose-phoshate binding barrel"/>
    <property type="match status" value="1"/>
</dbReference>
<evidence type="ECO:0000256" key="5">
    <source>
        <dbReference type="ARBA" id="ARBA00018080"/>
    </source>
</evidence>
<dbReference type="HAMAP" id="MF_00134_A">
    <property type="entry name" value="IGPS_A"/>
    <property type="match status" value="1"/>
</dbReference>
<evidence type="ECO:0000256" key="4">
    <source>
        <dbReference type="ARBA" id="ARBA00012362"/>
    </source>
</evidence>
<comment type="caution">
    <text evidence="13">The sequence shown here is derived from an EMBL/GenBank/DDBJ whole genome shotgun (WGS) entry which is preliminary data.</text>
</comment>